<evidence type="ECO:0000259" key="5">
    <source>
        <dbReference type="SMART" id="SM00829"/>
    </source>
</evidence>
<dbReference type="PANTHER" id="PTHR43401">
    <property type="entry name" value="L-THREONINE 3-DEHYDROGENASE"/>
    <property type="match status" value="1"/>
</dbReference>
<dbReference type="InterPro" id="IPR020843">
    <property type="entry name" value="ER"/>
</dbReference>
<organism evidence="6 7">
    <name type="scientific">Pelagimonas varians</name>
    <dbReference type="NCBI Taxonomy" id="696760"/>
    <lineage>
        <taxon>Bacteria</taxon>
        <taxon>Pseudomonadati</taxon>
        <taxon>Pseudomonadota</taxon>
        <taxon>Alphaproteobacteria</taxon>
        <taxon>Rhodobacterales</taxon>
        <taxon>Roseobacteraceae</taxon>
        <taxon>Pelagimonas</taxon>
    </lineage>
</organism>
<dbReference type="InterPro" id="IPR050129">
    <property type="entry name" value="Zn_alcohol_dh"/>
</dbReference>
<dbReference type="PANTHER" id="PTHR43401:SF2">
    <property type="entry name" value="L-THREONINE 3-DEHYDROGENASE"/>
    <property type="match status" value="1"/>
</dbReference>
<dbReference type="Pfam" id="PF00107">
    <property type="entry name" value="ADH_zinc_N"/>
    <property type="match status" value="1"/>
</dbReference>
<dbReference type="PROSITE" id="PS00059">
    <property type="entry name" value="ADH_ZINC"/>
    <property type="match status" value="1"/>
</dbReference>
<proteinExistence type="inferred from homology"/>
<dbReference type="OrthoDB" id="9809185at2"/>
<gene>
    <name evidence="6" type="primary">yjmD</name>
    <name evidence="6" type="ORF">PEV8663_00521</name>
</gene>
<accession>A0A238JZL0</accession>
<dbReference type="AlphaFoldDB" id="A0A238JZL0"/>
<dbReference type="GO" id="GO:0016616">
    <property type="term" value="F:oxidoreductase activity, acting on the CH-OH group of donors, NAD or NADP as acceptor"/>
    <property type="evidence" value="ECO:0007669"/>
    <property type="project" value="UniProtKB-ARBA"/>
</dbReference>
<sequence>MSETINAAYYRRNKSFVVETAPSPLPEDDEIAIRIAYCGICGTDMHIYHGNMDARVGESRIIGHEMSGVVEAIGANVEGVSLGQQVVVRPLDHCGDCPACDAGHTHICHKLKFLGIDTDGAMQEIWVVPAHTVHTLPDDMRLDHAALIEPVAVACHDVRLSELQSGEDVVVIGGGPIGVLVAMVARDAGGNVVISEVNPNRLAIAQKMGFDTVNPAEVDLAATINERTGGKGADVVFEVSGSQPGVDAMTTVAATRGRIVMVAIHAQKPTVDMFQFFWRELKLIGVRVYEPVDYEKAISIIASGGVDAETFITDVAPLDDIQTAFEALDRSPTAMKSLIKVGKDV</sequence>
<dbReference type="Pfam" id="PF08240">
    <property type="entry name" value="ADH_N"/>
    <property type="match status" value="1"/>
</dbReference>
<evidence type="ECO:0000313" key="7">
    <source>
        <dbReference type="Proteomes" id="UP000220836"/>
    </source>
</evidence>
<dbReference type="SMART" id="SM00829">
    <property type="entry name" value="PKS_ER"/>
    <property type="match status" value="1"/>
</dbReference>
<dbReference type="RefSeq" id="WP_097803077.1">
    <property type="nucleotide sequence ID" value="NZ_FXYH01000002.1"/>
</dbReference>
<keyword evidence="2 4" id="KW-0862">Zinc</keyword>
<evidence type="ECO:0000256" key="3">
    <source>
        <dbReference type="ARBA" id="ARBA00023002"/>
    </source>
</evidence>
<dbReference type="InterPro" id="IPR002328">
    <property type="entry name" value="ADH_Zn_CS"/>
</dbReference>
<reference evidence="6 7" key="1">
    <citation type="submission" date="2017-05" db="EMBL/GenBank/DDBJ databases">
        <authorList>
            <person name="Song R."/>
            <person name="Chenine A.L."/>
            <person name="Ruprecht R.M."/>
        </authorList>
    </citation>
    <scope>NUCLEOTIDE SEQUENCE [LARGE SCALE GENOMIC DNA]</scope>
    <source>
        <strain evidence="6 7">CECT 8663</strain>
    </source>
</reference>
<keyword evidence="1 4" id="KW-0479">Metal-binding</keyword>
<dbReference type="EC" id="1.-.-.-" evidence="6"/>
<feature type="domain" description="Enoyl reductase (ER)" evidence="5">
    <location>
        <begin position="11"/>
        <end position="306"/>
    </location>
</feature>
<dbReference type="SUPFAM" id="SSF51735">
    <property type="entry name" value="NAD(P)-binding Rossmann-fold domains"/>
    <property type="match status" value="1"/>
</dbReference>
<evidence type="ECO:0000313" key="6">
    <source>
        <dbReference type="EMBL" id="SMX35574.1"/>
    </source>
</evidence>
<dbReference type="SUPFAM" id="SSF50129">
    <property type="entry name" value="GroES-like"/>
    <property type="match status" value="1"/>
</dbReference>
<dbReference type="Gene3D" id="3.90.180.10">
    <property type="entry name" value="Medium-chain alcohol dehydrogenases, catalytic domain"/>
    <property type="match status" value="1"/>
</dbReference>
<evidence type="ECO:0000256" key="2">
    <source>
        <dbReference type="ARBA" id="ARBA00022833"/>
    </source>
</evidence>
<name>A0A238JZL0_9RHOB</name>
<dbReference type="InterPro" id="IPR013154">
    <property type="entry name" value="ADH-like_N"/>
</dbReference>
<dbReference type="Proteomes" id="UP000220836">
    <property type="component" value="Unassembled WGS sequence"/>
</dbReference>
<dbReference type="Gene3D" id="3.40.50.720">
    <property type="entry name" value="NAD(P)-binding Rossmann-like Domain"/>
    <property type="match status" value="1"/>
</dbReference>
<dbReference type="InterPro" id="IPR011032">
    <property type="entry name" value="GroES-like_sf"/>
</dbReference>
<keyword evidence="3 6" id="KW-0560">Oxidoreductase</keyword>
<dbReference type="EMBL" id="FXYH01000002">
    <property type="protein sequence ID" value="SMX35574.1"/>
    <property type="molecule type" value="Genomic_DNA"/>
</dbReference>
<comment type="similarity">
    <text evidence="4">Belongs to the zinc-containing alcohol dehydrogenase family.</text>
</comment>
<dbReference type="InterPro" id="IPR013149">
    <property type="entry name" value="ADH-like_C"/>
</dbReference>
<protein>
    <submittedName>
        <fullName evidence="6">Putative zinc-type alcohol dehydrogenase-like protein YjmD</fullName>
        <ecNumber evidence="6">1.-.-.-</ecNumber>
    </submittedName>
</protein>
<comment type="cofactor">
    <cofactor evidence="4">
        <name>Zn(2+)</name>
        <dbReference type="ChEBI" id="CHEBI:29105"/>
    </cofactor>
</comment>
<keyword evidence="7" id="KW-1185">Reference proteome</keyword>
<dbReference type="InterPro" id="IPR036291">
    <property type="entry name" value="NAD(P)-bd_dom_sf"/>
</dbReference>
<dbReference type="GO" id="GO:0008270">
    <property type="term" value="F:zinc ion binding"/>
    <property type="evidence" value="ECO:0007669"/>
    <property type="project" value="InterPro"/>
</dbReference>
<evidence type="ECO:0000256" key="4">
    <source>
        <dbReference type="RuleBase" id="RU361277"/>
    </source>
</evidence>
<evidence type="ECO:0000256" key="1">
    <source>
        <dbReference type="ARBA" id="ARBA00022723"/>
    </source>
</evidence>